<dbReference type="GO" id="GO:0016765">
    <property type="term" value="F:transferase activity, transferring alkyl or aryl (other than methyl) groups"/>
    <property type="evidence" value="ECO:0007669"/>
    <property type="project" value="InterPro"/>
</dbReference>
<comment type="subcellular location">
    <subcellularLocation>
        <location evidence="1">Membrane</location>
        <topology evidence="1">Multi-pass membrane protein</topology>
    </subcellularLocation>
</comment>
<sequence>MQLMRPANIVTAISDVMAGAAIATLHVADSPGDRPLIYWVLLALSTMGLYGGGVVFNDVFDARLDAVERPERPIPSGRVPVRHAVWLGAALFALGALTASFLGGTSLFIAISIVLMCLLYDKWAKHHAVAGPLAMGLCRGLNLLLGISLFPAALPAVWLLAGIPVIYIAAVTTISRGEVHGGKRSPLLFSALLYGVVIGLIAYHGALKSETWFSMIVLLVFATIIYSPLLKAVRTLAPPDIRKSVKYGVLALIFMNTAWVAAAGLWGLAVFVLSLFPISIWLSKMFSVT</sequence>
<evidence type="ECO:0000256" key="5">
    <source>
        <dbReference type="ARBA" id="ARBA00023136"/>
    </source>
</evidence>
<dbReference type="Pfam" id="PF01040">
    <property type="entry name" value="UbiA"/>
    <property type="match status" value="1"/>
</dbReference>
<dbReference type="PANTHER" id="PTHR42723">
    <property type="entry name" value="CHLOROPHYLL SYNTHASE"/>
    <property type="match status" value="1"/>
</dbReference>
<feature type="transmembrane region" description="Helical" evidence="6">
    <location>
        <begin position="156"/>
        <end position="175"/>
    </location>
</feature>
<keyword evidence="3 6" id="KW-0812">Transmembrane</keyword>
<dbReference type="InterPro" id="IPR044878">
    <property type="entry name" value="UbiA_sf"/>
</dbReference>
<dbReference type="STRING" id="623280.SAMN05660226_00536"/>
<feature type="transmembrane region" description="Helical" evidence="6">
    <location>
        <begin position="249"/>
        <end position="282"/>
    </location>
</feature>
<organism evidence="7 8">
    <name type="scientific">Parapedobacter luteus</name>
    <dbReference type="NCBI Taxonomy" id="623280"/>
    <lineage>
        <taxon>Bacteria</taxon>
        <taxon>Pseudomonadati</taxon>
        <taxon>Bacteroidota</taxon>
        <taxon>Sphingobacteriia</taxon>
        <taxon>Sphingobacteriales</taxon>
        <taxon>Sphingobacteriaceae</taxon>
        <taxon>Parapedobacter</taxon>
    </lineage>
</organism>
<evidence type="ECO:0000256" key="1">
    <source>
        <dbReference type="ARBA" id="ARBA00004141"/>
    </source>
</evidence>
<dbReference type="Gene3D" id="1.10.357.140">
    <property type="entry name" value="UbiA prenyltransferase"/>
    <property type="match status" value="1"/>
</dbReference>
<evidence type="ECO:0000256" key="4">
    <source>
        <dbReference type="ARBA" id="ARBA00022989"/>
    </source>
</evidence>
<keyword evidence="7" id="KW-0808">Transferase</keyword>
<dbReference type="NCBIfam" id="NF035940">
    <property type="entry name" value="prenyl_rel_EboC"/>
    <property type="match status" value="1"/>
</dbReference>
<keyword evidence="2" id="KW-1003">Cell membrane</keyword>
<feature type="transmembrane region" description="Helical" evidence="6">
    <location>
        <begin position="37"/>
        <end position="56"/>
    </location>
</feature>
<evidence type="ECO:0000313" key="7">
    <source>
        <dbReference type="EMBL" id="SKB29515.1"/>
    </source>
</evidence>
<dbReference type="Proteomes" id="UP000190541">
    <property type="component" value="Unassembled WGS sequence"/>
</dbReference>
<reference evidence="7 8" key="1">
    <citation type="submission" date="2017-02" db="EMBL/GenBank/DDBJ databases">
        <authorList>
            <person name="Peterson S.W."/>
        </authorList>
    </citation>
    <scope>NUCLEOTIDE SEQUENCE [LARGE SCALE GENOMIC DNA]</scope>
    <source>
        <strain evidence="7 8">DSM 22899</strain>
    </source>
</reference>
<evidence type="ECO:0000256" key="3">
    <source>
        <dbReference type="ARBA" id="ARBA00022692"/>
    </source>
</evidence>
<keyword evidence="4 6" id="KW-1133">Transmembrane helix</keyword>
<dbReference type="EMBL" id="FUYS01000001">
    <property type="protein sequence ID" value="SKB29515.1"/>
    <property type="molecule type" value="Genomic_DNA"/>
</dbReference>
<keyword evidence="8" id="KW-1185">Reference proteome</keyword>
<evidence type="ECO:0000256" key="2">
    <source>
        <dbReference type="ARBA" id="ARBA00022475"/>
    </source>
</evidence>
<feature type="transmembrane region" description="Helical" evidence="6">
    <location>
        <begin position="85"/>
        <end position="118"/>
    </location>
</feature>
<feature type="transmembrane region" description="Helical" evidence="6">
    <location>
        <begin position="187"/>
        <end position="206"/>
    </location>
</feature>
<accession>A0A1T5A3Q9</accession>
<dbReference type="AlphaFoldDB" id="A0A1T5A3Q9"/>
<proteinExistence type="predicted"/>
<protein>
    <submittedName>
        <fullName evidence="7">4-hydroxybenzoate polyprenyltransferase</fullName>
    </submittedName>
</protein>
<name>A0A1T5A3Q9_9SPHI</name>
<evidence type="ECO:0000256" key="6">
    <source>
        <dbReference type="SAM" id="Phobius"/>
    </source>
</evidence>
<keyword evidence="5 6" id="KW-0472">Membrane</keyword>
<dbReference type="InterPro" id="IPR000537">
    <property type="entry name" value="UbiA_prenyltransferase"/>
</dbReference>
<dbReference type="CDD" id="cd13964">
    <property type="entry name" value="PT_UbiA_1"/>
    <property type="match status" value="1"/>
</dbReference>
<dbReference type="InterPro" id="IPR050475">
    <property type="entry name" value="Prenyltransferase_related"/>
</dbReference>
<dbReference type="GO" id="GO:0016020">
    <property type="term" value="C:membrane"/>
    <property type="evidence" value="ECO:0007669"/>
    <property type="project" value="UniProtKB-SubCell"/>
</dbReference>
<feature type="transmembrane region" description="Helical" evidence="6">
    <location>
        <begin position="212"/>
        <end position="229"/>
    </location>
</feature>
<gene>
    <name evidence="7" type="ORF">SAMN05660226_00536</name>
</gene>
<dbReference type="PANTHER" id="PTHR42723:SF1">
    <property type="entry name" value="CHLOROPHYLL SYNTHASE, CHLOROPLASTIC"/>
    <property type="match status" value="1"/>
</dbReference>
<feature type="transmembrane region" description="Helical" evidence="6">
    <location>
        <begin position="6"/>
        <end position="25"/>
    </location>
</feature>
<evidence type="ECO:0000313" key="8">
    <source>
        <dbReference type="Proteomes" id="UP000190541"/>
    </source>
</evidence>